<evidence type="ECO:0000256" key="2">
    <source>
        <dbReference type="ARBA" id="ARBA00022801"/>
    </source>
</evidence>
<evidence type="ECO:0000256" key="1">
    <source>
        <dbReference type="ARBA" id="ARBA00022670"/>
    </source>
</evidence>
<dbReference type="PANTHER" id="PTHR42776:SF27">
    <property type="entry name" value="DIPEPTIDYL PEPTIDASE FAMILY MEMBER 6"/>
    <property type="match status" value="1"/>
</dbReference>
<dbReference type="Gene3D" id="2.120.10.30">
    <property type="entry name" value="TolB, C-terminal domain"/>
    <property type="match status" value="1"/>
</dbReference>
<evidence type="ECO:0000259" key="5">
    <source>
        <dbReference type="Pfam" id="PF02897"/>
    </source>
</evidence>
<evidence type="ECO:0000256" key="3">
    <source>
        <dbReference type="ARBA" id="ARBA00022825"/>
    </source>
</evidence>
<accession>W4ELA0</accession>
<keyword evidence="2" id="KW-0378">Hydrolase</keyword>
<dbReference type="AlphaFoldDB" id="W4ELA0"/>
<dbReference type="eggNOG" id="COG1506">
    <property type="taxonomic scope" value="Bacteria"/>
</dbReference>
<proteinExistence type="predicted"/>
<dbReference type="PRINTS" id="PR00862">
    <property type="entry name" value="PROLIGOPTASE"/>
</dbReference>
<dbReference type="GO" id="GO:0004252">
    <property type="term" value="F:serine-type endopeptidase activity"/>
    <property type="evidence" value="ECO:0007669"/>
    <property type="project" value="InterPro"/>
</dbReference>
<dbReference type="Pfam" id="PF02897">
    <property type="entry name" value="Peptidase_S9_N"/>
    <property type="match status" value="1"/>
</dbReference>
<feature type="domain" description="Peptidase S9A N-terminal" evidence="5">
    <location>
        <begin position="66"/>
        <end position="330"/>
    </location>
</feature>
<dbReference type="PANTHER" id="PTHR42776">
    <property type="entry name" value="SERINE PEPTIDASE S9 FAMILY MEMBER"/>
    <property type="match status" value="1"/>
</dbReference>
<protein>
    <submittedName>
        <fullName evidence="6">Acylamino-acid-releasing enzyme</fullName>
    </submittedName>
</protein>
<comment type="caution">
    <text evidence="6">The sequence shown here is derived from an EMBL/GenBank/DDBJ whole genome shotgun (WGS) entry which is preliminary data.</text>
</comment>
<dbReference type="eggNOG" id="COG0823">
    <property type="taxonomic scope" value="Bacteria"/>
</dbReference>
<evidence type="ECO:0000313" key="6">
    <source>
        <dbReference type="EMBL" id="ETT80994.1"/>
    </source>
</evidence>
<dbReference type="InterPro" id="IPR023302">
    <property type="entry name" value="Pept_S9A_N"/>
</dbReference>
<dbReference type="Pfam" id="PF00326">
    <property type="entry name" value="Peptidase_S9"/>
    <property type="match status" value="1"/>
</dbReference>
<dbReference type="GO" id="GO:0006508">
    <property type="term" value="P:proteolysis"/>
    <property type="evidence" value="ECO:0007669"/>
    <property type="project" value="UniProtKB-KW"/>
</dbReference>
<feature type="domain" description="Peptidase S9 prolyl oligopeptidase catalytic" evidence="4">
    <location>
        <begin position="391"/>
        <end position="596"/>
    </location>
</feature>
<gene>
    <name evidence="6" type="ORF">C176_19804</name>
</gene>
<dbReference type="InterPro" id="IPR029058">
    <property type="entry name" value="AB_hydrolase_fold"/>
</dbReference>
<keyword evidence="7" id="KW-1185">Reference proteome</keyword>
<name>W4ELA0_9BACL</name>
<dbReference type="EMBL" id="ASQA01000042">
    <property type="protein sequence ID" value="ETT80994.1"/>
    <property type="molecule type" value="Genomic_DNA"/>
</dbReference>
<keyword evidence="1" id="KW-0645">Protease</keyword>
<dbReference type="PATRIC" id="fig|1227360.4.peg.4028"/>
<dbReference type="Gene3D" id="3.40.50.1820">
    <property type="entry name" value="alpha/beta hydrolase"/>
    <property type="match status" value="1"/>
</dbReference>
<keyword evidence="3" id="KW-0720">Serine protease</keyword>
<dbReference type="SUPFAM" id="SSF82171">
    <property type="entry name" value="DPP6 N-terminal domain-like"/>
    <property type="match status" value="1"/>
</dbReference>
<reference evidence="6 7" key="1">
    <citation type="journal article" date="2014" name="BMC Genomics">
        <title>Genomic comparison of sporeforming bacilli isolated from milk.</title>
        <authorList>
            <person name="Moreno Switt A.I."/>
            <person name="Andrus A.D."/>
            <person name="Ranieri M.L."/>
            <person name="Orsi R.H."/>
            <person name="Ivy R."/>
            <person name="den Bakker H.C."/>
            <person name="Martin N.H."/>
            <person name="Wiedmann M."/>
            <person name="Boor K.J."/>
        </authorList>
    </citation>
    <scope>NUCLEOTIDE SEQUENCE [LARGE SCALE GENOMIC DNA]</scope>
    <source>
        <strain evidence="6 7">FSL R5-213</strain>
    </source>
</reference>
<dbReference type="InterPro" id="IPR011042">
    <property type="entry name" value="6-blade_b-propeller_TolB-like"/>
</dbReference>
<sequence>MINSDQVLSEYLNVRGGFQPQVIPNQQAITFISKETGIPQVWKWDVTTAEIQQYSDLPDRVLAVYHSPSGKQMIVGIDEKGNEKQQFHLLREKDSYAKELVVSKEHFHQFGGWSSDESKIAFTSNRRHPGYFDIFILDVETKTEEVVYQVDGNCTPIGWTKDGEHLIISMPETNIDQSYYILNLNKKELCKLFEGNPLSRYQSLQQSNNGESGFILTDVGQDTLGIHKFNFKESSQLQELLTFDKWDIEEIKLSPDNSILAFTTNEGGVSLLGIYDLIKQKHHYIEGVPSGVVESLTWLNDNELYFGLKSPILPGDIWRVSLNDNKVERVTFIGEAKEVQHLWQQPELCTFSSFDGLEVPYFLYGKKEEAQPVVVYVHGGPEYQLRAEYNPVIQYLAANGFAVAAPNVRGSMGYGRKYVKLDDVRKRMDSVADLKWLANDLVHTHGADSERIGIMGRSYGGFMVLAALTHYADIWAAGVDIVGISHFKSFLENTGAWRRKLREYEYGSLKDDVDFFEEIAPLNHSDKIKVPLLIFHGRNDTRVPVSEAEQLTADLKEQGKQVDLIIFEDEGHQTEKIENHIKMNTEIVQFMQKFLKVQEVNFKS</sequence>
<evidence type="ECO:0000259" key="4">
    <source>
        <dbReference type="Pfam" id="PF00326"/>
    </source>
</evidence>
<organism evidence="6 7">
    <name type="scientific">Viridibacillus arenosi FSL R5-213</name>
    <dbReference type="NCBI Taxonomy" id="1227360"/>
    <lineage>
        <taxon>Bacteria</taxon>
        <taxon>Bacillati</taxon>
        <taxon>Bacillota</taxon>
        <taxon>Bacilli</taxon>
        <taxon>Bacillales</taxon>
        <taxon>Caryophanaceae</taxon>
        <taxon>Viridibacillus</taxon>
    </lineage>
</organism>
<dbReference type="SUPFAM" id="SSF53474">
    <property type="entry name" value="alpha/beta-Hydrolases"/>
    <property type="match status" value="1"/>
</dbReference>
<evidence type="ECO:0000313" key="7">
    <source>
        <dbReference type="Proteomes" id="UP000019062"/>
    </source>
</evidence>
<dbReference type="InterPro" id="IPR002470">
    <property type="entry name" value="Peptidase_S9A"/>
</dbReference>
<dbReference type="InterPro" id="IPR001375">
    <property type="entry name" value="Peptidase_S9_cat"/>
</dbReference>
<dbReference type="RefSeq" id="WP_038190263.1">
    <property type="nucleotide sequence ID" value="NZ_ASQA01000042.1"/>
</dbReference>
<dbReference type="Proteomes" id="UP000019062">
    <property type="component" value="Unassembled WGS sequence"/>
</dbReference>